<organism evidence="2">
    <name type="scientific">marine sediment metagenome</name>
    <dbReference type="NCBI Taxonomy" id="412755"/>
    <lineage>
        <taxon>unclassified sequences</taxon>
        <taxon>metagenomes</taxon>
        <taxon>ecological metagenomes</taxon>
    </lineage>
</organism>
<proteinExistence type="predicted"/>
<sequence>MTSQIFRIRGLWNRAACLVATVATWGFVIFDLFHSQPPGIVYAIEPMTAIALASLVAGGASTASKFFGSKKKETTTRPPVDPGIATGQIQGIERSLGGRPDFNQFLQGPGKSLSEAIARIMSAPVRKQAGRASGQRRETARRLGTLRTGGFTRRNQMANVDLQGTLSGISDRAFRTLPGIFQQTEQAPFQQRMNSILRLLGIQSGQGPTTTTTTGGGGAGPALAAGGEAAGDFGNLLVMLEMLKRMPQ</sequence>
<accession>A0A0F9SR80</accession>
<evidence type="ECO:0000256" key="1">
    <source>
        <dbReference type="SAM" id="Phobius"/>
    </source>
</evidence>
<keyword evidence="1" id="KW-1133">Transmembrane helix</keyword>
<dbReference type="AlphaFoldDB" id="A0A0F9SR80"/>
<comment type="caution">
    <text evidence="2">The sequence shown here is derived from an EMBL/GenBank/DDBJ whole genome shotgun (WGS) entry which is preliminary data.</text>
</comment>
<feature type="transmembrane region" description="Helical" evidence="1">
    <location>
        <begin position="12"/>
        <end position="33"/>
    </location>
</feature>
<keyword evidence="1" id="KW-0812">Transmembrane</keyword>
<keyword evidence="1" id="KW-0472">Membrane</keyword>
<protein>
    <submittedName>
        <fullName evidence="2">Uncharacterized protein</fullName>
    </submittedName>
</protein>
<gene>
    <name evidence="2" type="ORF">LCGC14_0485690</name>
</gene>
<dbReference type="EMBL" id="LAZR01000537">
    <property type="protein sequence ID" value="KKN65012.1"/>
    <property type="molecule type" value="Genomic_DNA"/>
</dbReference>
<name>A0A0F9SR80_9ZZZZ</name>
<feature type="transmembrane region" description="Helical" evidence="1">
    <location>
        <begin position="39"/>
        <end position="63"/>
    </location>
</feature>
<reference evidence="2" key="1">
    <citation type="journal article" date="2015" name="Nature">
        <title>Complex archaea that bridge the gap between prokaryotes and eukaryotes.</title>
        <authorList>
            <person name="Spang A."/>
            <person name="Saw J.H."/>
            <person name="Jorgensen S.L."/>
            <person name="Zaremba-Niedzwiedzka K."/>
            <person name="Martijn J."/>
            <person name="Lind A.E."/>
            <person name="van Eijk R."/>
            <person name="Schleper C."/>
            <person name="Guy L."/>
            <person name="Ettema T.J."/>
        </authorList>
    </citation>
    <scope>NUCLEOTIDE SEQUENCE</scope>
</reference>
<evidence type="ECO:0000313" key="2">
    <source>
        <dbReference type="EMBL" id="KKN65012.1"/>
    </source>
</evidence>